<dbReference type="InterPro" id="IPR014030">
    <property type="entry name" value="Ketoacyl_synth_N"/>
</dbReference>
<evidence type="ECO:0000313" key="5">
    <source>
        <dbReference type="EMBL" id="GCD41209.1"/>
    </source>
</evidence>
<dbReference type="SUPFAM" id="SSF53901">
    <property type="entry name" value="Thiolase-like"/>
    <property type="match status" value="2"/>
</dbReference>
<dbReference type="GO" id="GO:0006633">
    <property type="term" value="P:fatty acid biosynthetic process"/>
    <property type="evidence" value="ECO:0007669"/>
    <property type="project" value="TreeGrafter"/>
</dbReference>
<dbReference type="SMART" id="SM00825">
    <property type="entry name" value="PKS_KS"/>
    <property type="match status" value="1"/>
</dbReference>
<organism evidence="5 6">
    <name type="scientific">Streptomyces paromomycinus</name>
    <name type="common">Streptomyces rimosus subsp. paromomycinus</name>
    <dbReference type="NCBI Taxonomy" id="92743"/>
    <lineage>
        <taxon>Bacteria</taxon>
        <taxon>Bacillati</taxon>
        <taxon>Actinomycetota</taxon>
        <taxon>Actinomycetes</taxon>
        <taxon>Kitasatosporales</taxon>
        <taxon>Streptomycetaceae</taxon>
        <taxon>Streptomyces</taxon>
    </lineage>
</organism>
<dbReference type="PROSITE" id="PS52004">
    <property type="entry name" value="KS3_2"/>
    <property type="match status" value="1"/>
</dbReference>
<gene>
    <name evidence="5" type="primary">fabF_1</name>
    <name evidence="5" type="ORF">GKJPGBOP_00862</name>
</gene>
<proteinExistence type="inferred from homology"/>
<dbReference type="EMBL" id="BHZD01000001">
    <property type="protein sequence ID" value="GCD41209.1"/>
    <property type="molecule type" value="Genomic_DNA"/>
</dbReference>
<feature type="domain" description="Ketosynthase family 3 (KS3)" evidence="4">
    <location>
        <begin position="1"/>
        <end position="353"/>
    </location>
</feature>
<dbReference type="PANTHER" id="PTHR11712">
    <property type="entry name" value="POLYKETIDE SYNTHASE-RELATED"/>
    <property type="match status" value="1"/>
</dbReference>
<dbReference type="PANTHER" id="PTHR11712:SF336">
    <property type="entry name" value="3-OXOACYL-[ACYL-CARRIER-PROTEIN] SYNTHASE, MITOCHONDRIAL"/>
    <property type="match status" value="1"/>
</dbReference>
<comment type="similarity">
    <text evidence="1 3">Belongs to the thiolase-like superfamily. Beta-ketoacyl-ACP synthases family.</text>
</comment>
<evidence type="ECO:0000256" key="1">
    <source>
        <dbReference type="ARBA" id="ARBA00008467"/>
    </source>
</evidence>
<dbReference type="InterPro" id="IPR016039">
    <property type="entry name" value="Thiolase-like"/>
</dbReference>
<evidence type="ECO:0000259" key="4">
    <source>
        <dbReference type="PROSITE" id="PS52004"/>
    </source>
</evidence>
<dbReference type="Pfam" id="PF00109">
    <property type="entry name" value="ketoacyl-synt"/>
    <property type="match status" value="1"/>
</dbReference>
<dbReference type="RefSeq" id="WP_125051974.1">
    <property type="nucleotide sequence ID" value="NZ_BHZD01000001.1"/>
</dbReference>
<keyword evidence="6" id="KW-1185">Reference proteome</keyword>
<evidence type="ECO:0000256" key="3">
    <source>
        <dbReference type="RuleBase" id="RU003694"/>
    </source>
</evidence>
<dbReference type="GO" id="GO:0005829">
    <property type="term" value="C:cytosol"/>
    <property type="evidence" value="ECO:0007669"/>
    <property type="project" value="TreeGrafter"/>
</dbReference>
<dbReference type="InterPro" id="IPR014031">
    <property type="entry name" value="Ketoacyl_synth_C"/>
</dbReference>
<dbReference type="Proteomes" id="UP000286746">
    <property type="component" value="Unassembled WGS sequence"/>
</dbReference>
<sequence length="354" mass="35891">MARVTGLSVLTAYGHGPDALWAGLSSREPATSPVTRFATERHRAHHAATVPGAPDPYEELERLVGEACDQAELSPADRAGTPLVLALHAGPDTAALAVELAGACGLREVLTVHTAACAASNTAVAEAAHLIGTTAERRAVVAGASFVDASMFAAFDSAGILAPDGVCRPFSAGREGPVLGDGAAAVVLEHTGTAPPWAAVRGWGNAAEAHHVCRPHPDGRGPAAAVTTALRRAGITGDRIGYLNAHATATPAFDAGEAAAIVSALSPHGVRVPVSSTKALHGHCLEASGLVELAVCALAFRHGELPVNANHLAPDEDCPLDLVLEPGRAPQSRYALSLNSGFGGVCTALLLAMP</sequence>
<evidence type="ECO:0000313" key="6">
    <source>
        <dbReference type="Proteomes" id="UP000286746"/>
    </source>
</evidence>
<evidence type="ECO:0000256" key="2">
    <source>
        <dbReference type="ARBA" id="ARBA00022679"/>
    </source>
</evidence>
<name>A0A401VVW4_STREY</name>
<dbReference type="GO" id="GO:0004315">
    <property type="term" value="F:3-oxoacyl-[acyl-carrier-protein] synthase activity"/>
    <property type="evidence" value="ECO:0007669"/>
    <property type="project" value="TreeGrafter"/>
</dbReference>
<dbReference type="AlphaFoldDB" id="A0A401VVW4"/>
<accession>A0A401VVW4</accession>
<protein>
    <submittedName>
        <fullName evidence="5">Beta-ACP synthase</fullName>
    </submittedName>
</protein>
<comment type="caution">
    <text evidence="5">The sequence shown here is derived from an EMBL/GenBank/DDBJ whole genome shotgun (WGS) entry which is preliminary data.</text>
</comment>
<dbReference type="InterPro" id="IPR000794">
    <property type="entry name" value="Beta-ketoacyl_synthase"/>
</dbReference>
<reference evidence="5 6" key="1">
    <citation type="submission" date="2018-11" db="EMBL/GenBank/DDBJ databases">
        <title>Whole genome sequence of Streptomyces paromomycinus NBRC 15454(T).</title>
        <authorList>
            <person name="Komaki H."/>
            <person name="Tamura T."/>
        </authorList>
    </citation>
    <scope>NUCLEOTIDE SEQUENCE [LARGE SCALE GENOMIC DNA]</scope>
    <source>
        <strain evidence="5 6">NBRC 15454</strain>
    </source>
</reference>
<dbReference type="Pfam" id="PF02801">
    <property type="entry name" value="Ketoacyl-synt_C"/>
    <property type="match status" value="1"/>
</dbReference>
<dbReference type="InterPro" id="IPR020841">
    <property type="entry name" value="PKS_Beta-ketoAc_synthase_dom"/>
</dbReference>
<dbReference type="Gene3D" id="3.40.47.10">
    <property type="match status" value="1"/>
</dbReference>
<keyword evidence="2 3" id="KW-0808">Transferase</keyword>